<feature type="compositionally biased region" description="Polar residues" evidence="17">
    <location>
        <begin position="233"/>
        <end position="250"/>
    </location>
</feature>
<dbReference type="PANTHER" id="PTHR24092">
    <property type="entry name" value="PROBABLE PHOSPHOLIPID-TRANSPORTING ATPASE"/>
    <property type="match status" value="1"/>
</dbReference>
<feature type="domain" description="Tetratricopeptide repeat protein 5 OB fold" evidence="19">
    <location>
        <begin position="939"/>
        <end position="1022"/>
    </location>
</feature>
<keyword evidence="10" id="KW-0460">Magnesium</keyword>
<dbReference type="SUPFAM" id="SSF81660">
    <property type="entry name" value="Metal cation-transporting ATPase, ATP-binding domain N"/>
    <property type="match status" value="1"/>
</dbReference>
<dbReference type="Pfam" id="PF13246">
    <property type="entry name" value="Cation_ATPase"/>
    <property type="match status" value="1"/>
</dbReference>
<dbReference type="SUPFAM" id="SSF48452">
    <property type="entry name" value="TPR-like"/>
    <property type="match status" value="1"/>
</dbReference>
<evidence type="ECO:0000256" key="16">
    <source>
        <dbReference type="SAM" id="Coils"/>
    </source>
</evidence>
<evidence type="ECO:0000256" key="15">
    <source>
        <dbReference type="ARBA" id="ARBA00051303"/>
    </source>
</evidence>
<keyword evidence="6 18" id="KW-0812">Transmembrane</keyword>
<dbReference type="GO" id="GO:0046872">
    <property type="term" value="F:metal ion binding"/>
    <property type="evidence" value="ECO:0007669"/>
    <property type="project" value="UniProtKB-KW"/>
</dbReference>
<feature type="transmembrane region" description="Helical" evidence="18">
    <location>
        <begin position="1391"/>
        <end position="1410"/>
    </location>
</feature>
<dbReference type="SMART" id="SM00028">
    <property type="entry name" value="TPR"/>
    <property type="match status" value="2"/>
</dbReference>
<dbReference type="Proteomes" id="UP000677054">
    <property type="component" value="Unassembled WGS sequence"/>
</dbReference>
<keyword evidence="5" id="KW-1003">Cell membrane</keyword>
<feature type="compositionally biased region" description="Low complexity" evidence="17">
    <location>
        <begin position="197"/>
        <end position="209"/>
    </location>
</feature>
<dbReference type="GO" id="GO:0005886">
    <property type="term" value="C:plasma membrane"/>
    <property type="evidence" value="ECO:0007669"/>
    <property type="project" value="UniProtKB-SubCell"/>
</dbReference>
<evidence type="ECO:0000313" key="20">
    <source>
        <dbReference type="EMBL" id="CAD7243060.1"/>
    </source>
</evidence>
<dbReference type="InterPro" id="IPR023299">
    <property type="entry name" value="ATPase_P-typ_cyto_dom_N"/>
</dbReference>
<dbReference type="FunFam" id="3.40.1110.10:FF:000035">
    <property type="entry name" value="Phospholipid-transporting ATPase"/>
    <property type="match status" value="1"/>
</dbReference>
<reference evidence="20" key="1">
    <citation type="submission" date="2020-11" db="EMBL/GenBank/DDBJ databases">
        <authorList>
            <person name="Tran Van P."/>
        </authorList>
    </citation>
    <scope>NUCLEOTIDE SEQUENCE</scope>
</reference>
<evidence type="ECO:0000256" key="5">
    <source>
        <dbReference type="ARBA" id="ARBA00022475"/>
    </source>
</evidence>
<dbReference type="InterPro" id="IPR032076">
    <property type="entry name" value="TTC5_OB"/>
</dbReference>
<dbReference type="InterPro" id="IPR038645">
    <property type="entry name" value="TTC5_OB_sf"/>
</dbReference>
<dbReference type="PROSITE" id="PS00154">
    <property type="entry name" value="ATPASE_E1_E2"/>
    <property type="match status" value="1"/>
</dbReference>
<keyword evidence="16" id="KW-0175">Coiled coil</keyword>
<proteinExistence type="inferred from homology"/>
<keyword evidence="7" id="KW-0479">Metal-binding</keyword>
<dbReference type="InterPro" id="IPR011990">
    <property type="entry name" value="TPR-like_helical_dom_sf"/>
</dbReference>
<evidence type="ECO:0000259" key="19">
    <source>
        <dbReference type="Pfam" id="PF16669"/>
    </source>
</evidence>
<dbReference type="Gene3D" id="1.25.40.10">
    <property type="entry name" value="Tetratricopeptide repeat domain"/>
    <property type="match status" value="1"/>
</dbReference>
<dbReference type="InterPro" id="IPR008250">
    <property type="entry name" value="ATPase_P-typ_transduc_dom_A_sf"/>
</dbReference>
<evidence type="ECO:0000256" key="14">
    <source>
        <dbReference type="ARBA" id="ARBA00034036"/>
    </source>
</evidence>
<evidence type="ECO:0000313" key="21">
    <source>
        <dbReference type="Proteomes" id="UP000677054"/>
    </source>
</evidence>
<evidence type="ECO:0000256" key="7">
    <source>
        <dbReference type="ARBA" id="ARBA00022723"/>
    </source>
</evidence>
<dbReference type="EC" id="7.6.2.1" evidence="4"/>
<dbReference type="SUPFAM" id="SSF81665">
    <property type="entry name" value="Calcium ATPase, transmembrane domain M"/>
    <property type="match status" value="1"/>
</dbReference>
<gene>
    <name evidence="20" type="ORF">DSTB1V02_LOCUS2997</name>
</gene>
<keyword evidence="11" id="KW-1278">Translocase</keyword>
<evidence type="ECO:0000256" key="1">
    <source>
        <dbReference type="ARBA" id="ARBA00004141"/>
    </source>
</evidence>
<accession>A0A7R8X563</accession>
<evidence type="ECO:0000256" key="2">
    <source>
        <dbReference type="ARBA" id="ARBA00004236"/>
    </source>
</evidence>
<dbReference type="InterPro" id="IPR018303">
    <property type="entry name" value="ATPase_P-typ_P_site"/>
</dbReference>
<dbReference type="GO" id="GO:0140326">
    <property type="term" value="F:ATPase-coupled intramembrane lipid transporter activity"/>
    <property type="evidence" value="ECO:0007669"/>
    <property type="project" value="UniProtKB-EC"/>
</dbReference>
<keyword evidence="12 18" id="KW-1133">Transmembrane helix</keyword>
<evidence type="ECO:0000256" key="6">
    <source>
        <dbReference type="ARBA" id="ARBA00022692"/>
    </source>
</evidence>
<dbReference type="SUPFAM" id="SSF81653">
    <property type="entry name" value="Calcium ATPase, transduction domain A"/>
    <property type="match status" value="1"/>
</dbReference>
<evidence type="ECO:0000256" key="11">
    <source>
        <dbReference type="ARBA" id="ARBA00022967"/>
    </source>
</evidence>
<feature type="compositionally biased region" description="Polar residues" evidence="17">
    <location>
        <begin position="306"/>
        <end position="319"/>
    </location>
</feature>
<comment type="similarity">
    <text evidence="3">Belongs to the cation transport ATPase (P-type) (TC 3.A.3) family. Type IV subfamily.</text>
</comment>
<evidence type="ECO:0000256" key="3">
    <source>
        <dbReference type="ARBA" id="ARBA00008109"/>
    </source>
</evidence>
<dbReference type="Gene3D" id="2.70.150.10">
    <property type="entry name" value="Calcium-transporting ATPase, cytoplasmic transduction domain A"/>
    <property type="match status" value="1"/>
</dbReference>
<keyword evidence="13 18" id="KW-0472">Membrane</keyword>
<evidence type="ECO:0000256" key="10">
    <source>
        <dbReference type="ARBA" id="ARBA00022842"/>
    </source>
</evidence>
<dbReference type="GO" id="GO:0005524">
    <property type="term" value="F:ATP binding"/>
    <property type="evidence" value="ECO:0007669"/>
    <property type="project" value="UniProtKB-KW"/>
</dbReference>
<feature type="compositionally biased region" description="Basic and acidic residues" evidence="17">
    <location>
        <begin position="178"/>
        <end position="192"/>
    </location>
</feature>
<feature type="transmembrane region" description="Helical" evidence="18">
    <location>
        <begin position="1349"/>
        <end position="1370"/>
    </location>
</feature>
<dbReference type="EMBL" id="LR899876">
    <property type="protein sequence ID" value="CAD7243060.1"/>
    <property type="molecule type" value="Genomic_DNA"/>
</dbReference>
<evidence type="ECO:0000256" key="9">
    <source>
        <dbReference type="ARBA" id="ARBA00022840"/>
    </source>
</evidence>
<dbReference type="Pfam" id="PF16669">
    <property type="entry name" value="TTC5_OB"/>
    <property type="match status" value="1"/>
</dbReference>
<name>A0A7R8X563_9CRUS</name>
<comment type="catalytic activity">
    <reaction evidence="15">
        <text>a 1,2-diacyl-sn-glycero-3-phospho-L-serine(out) + ATP + H2O = a 1,2-diacyl-sn-glycero-3-phospho-L-serine(in) + ADP + phosphate + H(+)</text>
        <dbReference type="Rhea" id="RHEA:38567"/>
        <dbReference type="ChEBI" id="CHEBI:15377"/>
        <dbReference type="ChEBI" id="CHEBI:15378"/>
        <dbReference type="ChEBI" id="CHEBI:30616"/>
        <dbReference type="ChEBI" id="CHEBI:43474"/>
        <dbReference type="ChEBI" id="CHEBI:57262"/>
        <dbReference type="ChEBI" id="CHEBI:456216"/>
    </reaction>
    <physiologicalReaction direction="left-to-right" evidence="15">
        <dbReference type="Rhea" id="RHEA:38568"/>
    </physiologicalReaction>
</comment>
<dbReference type="GO" id="GO:0005802">
    <property type="term" value="C:trans-Golgi network"/>
    <property type="evidence" value="ECO:0007669"/>
    <property type="project" value="TreeGrafter"/>
</dbReference>
<evidence type="ECO:0000256" key="12">
    <source>
        <dbReference type="ARBA" id="ARBA00022989"/>
    </source>
</evidence>
<feature type="coiled-coil region" evidence="16">
    <location>
        <begin position="639"/>
        <end position="670"/>
    </location>
</feature>
<keyword evidence="8" id="KW-0547">Nucleotide-binding</keyword>
<dbReference type="OrthoDB" id="377733at2759"/>
<dbReference type="InterPro" id="IPR023298">
    <property type="entry name" value="ATPase_P-typ_TM_dom_sf"/>
</dbReference>
<comment type="subcellular location">
    <subcellularLocation>
        <location evidence="2">Cell membrane</location>
    </subcellularLocation>
    <subcellularLocation>
        <location evidence="1">Membrane</location>
        <topology evidence="1">Multi-pass membrane protein</topology>
    </subcellularLocation>
</comment>
<dbReference type="GO" id="GO:0045332">
    <property type="term" value="P:phospholipid translocation"/>
    <property type="evidence" value="ECO:0007669"/>
    <property type="project" value="TreeGrafter"/>
</dbReference>
<keyword evidence="21" id="KW-1185">Reference proteome</keyword>
<feature type="region of interest" description="Disordered" evidence="17">
    <location>
        <begin position="163"/>
        <end position="478"/>
    </location>
</feature>
<evidence type="ECO:0000256" key="4">
    <source>
        <dbReference type="ARBA" id="ARBA00012189"/>
    </source>
</evidence>
<dbReference type="EMBL" id="CAJPEV010000359">
    <property type="protein sequence ID" value="CAG0884441.1"/>
    <property type="molecule type" value="Genomic_DNA"/>
</dbReference>
<protein>
    <recommendedName>
        <fullName evidence="4">P-type phospholipid transporter</fullName>
        <ecNumber evidence="4">7.6.2.1</ecNumber>
    </recommendedName>
</protein>
<keyword evidence="9" id="KW-0067">ATP-binding</keyword>
<dbReference type="Gene3D" id="3.40.1110.10">
    <property type="entry name" value="Calcium-transporting ATPase, cytoplasmic domain N"/>
    <property type="match status" value="1"/>
</dbReference>
<comment type="catalytic activity">
    <reaction evidence="14">
        <text>ATP + H2O + phospholipidSide 1 = ADP + phosphate + phospholipidSide 2.</text>
        <dbReference type="EC" id="7.6.2.1"/>
    </reaction>
</comment>
<dbReference type="InterPro" id="IPR019734">
    <property type="entry name" value="TPR_rpt"/>
</dbReference>
<evidence type="ECO:0000256" key="13">
    <source>
        <dbReference type="ARBA" id="ARBA00023136"/>
    </source>
</evidence>
<evidence type="ECO:0000256" key="8">
    <source>
        <dbReference type="ARBA" id="ARBA00022741"/>
    </source>
</evidence>
<sequence>MSLTNHNNTDIIQLPSSLKDLSLLAIPFCRKMAQEISVEETEMHGHIVPQVAGEEDIISHMGIDVGAMTTVDCPDDVVSSVLDPSGSGTSAIAHEYPYLPGITLHQTNGHGKNSFWDFLEDHRYAKQPPPSPPLFMKEYLKREMRENRMRIEEAEAAAAAAASASSSMLNARKPVPISEKERTATHLVEKKEKLAKKQQPSSSSASGSTAKKKGRSTNTGDKRIASPMHEPRASSSESSDLISGTLTSASPPLLQPPPTKKEARKPGKGFLKVKMAFGNSGGKGGASSSGNKKLGKKVASGKKLNNKGTKSPSASTSGVRSKAGTGRNGFGDTADDQGFIFYGIGKRKVRRRDRSGDNMKRGEHLSDGDVKKETGEDVKDKKEEGREKEDIEGNKKEDKKEVESRAKKEGSPKRMSHRRLEKGKENHVEEEEETKPQTQVIMKKKKETVGGKLDSLANSVSEPKKKGMGGKSKTSQGEDKYFNKSFGLISPENIVATKRRGSVDNAVEPAKTLPVPIPKKPRLRLQKRFTFKEIKITSPRQRQHPSSPKIERNRHLQLRGAVLVENQEVSHLVQVLASSLLIVFVGQLNSSAWKNHESQRHQTLLILRKPEDAVTRNSFEDSVSRIYIYRDKYFERHPLEEAHLKEERLSEELQKVIASLDCNQEKCEDESKAFYQYLYGRALNVKADFNAEAEERLARAIKLDPKLAPAWNELGEVLCKKKDFLAAKASFDSALKHLKNNMAMMEFLNFQWKNKISLRNLSMMWRHQASCSSTQEEKMKSIEEGLMRAKEAVELDVEDGISWMILGNAYLSSFFAISPDPDNLRKAMMAYLKAERDTVAKYTPDLHYNKGMALKYEEDYQRSLECLKMAFTLDTTFLEAQEKIRSILEYLKKIQDLTENRGRLKSKRLLQMIKMLSEKDLGPYGGGSFSSASGKMSVKLTPCSIEDLLRGPNPEKVIFGKVVASDNTQNYVPFTFCLVDRDSTCISVTVYNLAQGKGVIIGDSVAVPEPFVEVIHVTWDSEQEVLGQVGLGFLSLAKAGVVSPNDFRLRHDSMLFFSSQEVANEIEDARDSRQDEKLDKLLAVGKRYKNFRRTFPGSPFWISLSRTASAKDFQTVFLILWDIYAVVKHKSDELRFTLRNCRRMNFEYEPHLGWLPTAVTPANISAAEKLIQRRQAADRRINMMEVEVLRGIHWQIIRWKDICIGDIIRARNNQFFPADLVLLSSSEPQGMAYVETANLDGETNLKIRQALNQTSGLMESNEFSNFVATIECEPPNRHLYEFVGNLNEQGKKSASLGPQQILLRGSKLRNTNWVHGVVIYTGHETKLMKNSSSPPLKRSTVDKATNWQILWLFVLLIGICLITSVASEVWNEKNLPTNWYLGMDELSTANFGYNLLTFIILFNNLIPISLQVTLELVRMMQAIFISNDLDMYYEETDTPALVRTSNLNEELGMVKYVLTDKTGTLTRNVMIFKKMSVAGLMYSADEDQIIQNLKGGHETSAYIKEYLTLLSVCHTVIPEHNPDTNILSYYAASPDEQALVQGARKLGYVFNTRTPESVIIDAGGSEEKFEVLNVLEFTSERKRMSVIVRTSEGEIKLYCKGADTVIYERLGIDQAYRDVTLQHLEGFATEGLRTLCCAVAHITEEQYQEWQQVFQKAVTSLQFRDTKIADAANMIEQNLILLGATAIEDKLQDQQGHSPAKIIKELKLLRSTVYKAIAHYKELGTTQDRPRSDHPSVFKDPALRKRVKQLLDRNPERKC</sequence>
<dbReference type="PANTHER" id="PTHR24092:SF150">
    <property type="entry name" value="PHOSPHOLIPID-TRANSPORTING ATPASE"/>
    <property type="match status" value="1"/>
</dbReference>
<organism evidence="20">
    <name type="scientific">Darwinula stevensoni</name>
    <dbReference type="NCBI Taxonomy" id="69355"/>
    <lineage>
        <taxon>Eukaryota</taxon>
        <taxon>Metazoa</taxon>
        <taxon>Ecdysozoa</taxon>
        <taxon>Arthropoda</taxon>
        <taxon>Crustacea</taxon>
        <taxon>Oligostraca</taxon>
        <taxon>Ostracoda</taxon>
        <taxon>Podocopa</taxon>
        <taxon>Podocopida</taxon>
        <taxon>Darwinulocopina</taxon>
        <taxon>Darwinuloidea</taxon>
        <taxon>Darwinulidae</taxon>
        <taxon>Darwinula</taxon>
    </lineage>
</organism>
<dbReference type="FunFam" id="2.70.150.10:FF:000021">
    <property type="entry name" value="Phospholipid-transporting ATPase"/>
    <property type="match status" value="1"/>
</dbReference>
<feature type="compositionally biased region" description="Basic and acidic residues" evidence="17">
    <location>
        <begin position="354"/>
        <end position="412"/>
    </location>
</feature>
<feature type="compositionally biased region" description="Basic and acidic residues" evidence="17">
    <location>
        <begin position="220"/>
        <end position="232"/>
    </location>
</feature>
<dbReference type="Gene3D" id="2.40.50.550">
    <property type="match status" value="1"/>
</dbReference>
<evidence type="ECO:0000256" key="17">
    <source>
        <dbReference type="SAM" id="MobiDB-lite"/>
    </source>
</evidence>
<evidence type="ECO:0000256" key="18">
    <source>
        <dbReference type="SAM" id="Phobius"/>
    </source>
</evidence>